<accession>A0AAD9QH59</accession>
<feature type="signal peptide" evidence="1">
    <location>
        <begin position="1"/>
        <end position="29"/>
    </location>
</feature>
<feature type="domain" description="Ig-like" evidence="2">
    <location>
        <begin position="124"/>
        <end position="193"/>
    </location>
</feature>
<feature type="non-terminal residue" evidence="3">
    <location>
        <position position="1"/>
    </location>
</feature>
<reference evidence="3" key="2">
    <citation type="journal article" date="2023" name="Science">
        <title>Genomic signatures of disease resistance in endangered staghorn corals.</title>
        <authorList>
            <person name="Vollmer S.V."/>
            <person name="Selwyn J.D."/>
            <person name="Despard B.A."/>
            <person name="Roesel C.L."/>
        </authorList>
    </citation>
    <scope>NUCLEOTIDE SEQUENCE</scope>
    <source>
        <strain evidence="3">K2</strain>
    </source>
</reference>
<dbReference type="SMART" id="SM00409">
    <property type="entry name" value="IG"/>
    <property type="match status" value="1"/>
</dbReference>
<dbReference type="InterPro" id="IPR036179">
    <property type="entry name" value="Ig-like_dom_sf"/>
</dbReference>
<evidence type="ECO:0000313" key="3">
    <source>
        <dbReference type="EMBL" id="KAK2561224.1"/>
    </source>
</evidence>
<dbReference type="Proteomes" id="UP001249851">
    <property type="component" value="Unassembled WGS sequence"/>
</dbReference>
<dbReference type="AlphaFoldDB" id="A0AAD9QH59"/>
<dbReference type="Pfam" id="PF00047">
    <property type="entry name" value="ig"/>
    <property type="match status" value="1"/>
</dbReference>
<dbReference type="PROSITE" id="PS50835">
    <property type="entry name" value="IG_LIKE"/>
    <property type="match status" value="1"/>
</dbReference>
<protein>
    <recommendedName>
        <fullName evidence="2">Ig-like domain-containing protein</fullName>
    </recommendedName>
</protein>
<gene>
    <name evidence="3" type="ORF">P5673_015693</name>
</gene>
<dbReference type="Gene3D" id="2.60.40.10">
    <property type="entry name" value="Immunoglobulins"/>
    <property type="match status" value="1"/>
</dbReference>
<keyword evidence="4" id="KW-1185">Reference proteome</keyword>
<evidence type="ECO:0000313" key="4">
    <source>
        <dbReference type="Proteomes" id="UP001249851"/>
    </source>
</evidence>
<dbReference type="InterPro" id="IPR007110">
    <property type="entry name" value="Ig-like_dom"/>
</dbReference>
<comment type="caution">
    <text evidence="3">The sequence shown here is derived from an EMBL/GenBank/DDBJ whole genome shotgun (WGS) entry which is preliminary data.</text>
</comment>
<feature type="chain" id="PRO_5042148108" description="Ig-like domain-containing protein" evidence="1">
    <location>
        <begin position="30"/>
        <end position="304"/>
    </location>
</feature>
<keyword evidence="1" id="KW-0732">Signal</keyword>
<dbReference type="InterPro" id="IPR003599">
    <property type="entry name" value="Ig_sub"/>
</dbReference>
<proteinExistence type="predicted"/>
<dbReference type="EMBL" id="JARQWQ010000033">
    <property type="protein sequence ID" value="KAK2561224.1"/>
    <property type="molecule type" value="Genomic_DNA"/>
</dbReference>
<dbReference type="SUPFAM" id="SSF48726">
    <property type="entry name" value="Immunoglobulin"/>
    <property type="match status" value="1"/>
</dbReference>
<name>A0AAD9QH59_ACRCE</name>
<reference evidence="3" key="1">
    <citation type="journal article" date="2023" name="G3 (Bethesda)">
        <title>Whole genome assembly and annotation of the endangered Caribbean coral Acropora cervicornis.</title>
        <authorList>
            <person name="Selwyn J.D."/>
            <person name="Vollmer S.V."/>
        </authorList>
    </citation>
    <scope>NUCLEOTIDE SEQUENCE</scope>
    <source>
        <strain evidence="3">K2</strain>
    </source>
</reference>
<dbReference type="InterPro" id="IPR013783">
    <property type="entry name" value="Ig-like_fold"/>
</dbReference>
<sequence length="304" mass="33787">MEKDFRVCLVKASLLWSLAFLMLKGASSADEPKCEISCRLGDGPKDEETVDPDSITPSHCSIKNGRNISRNMTWKEVNDKITPKPGEQCLVLKTGNSEKRIYFASLGLHIERSGPKDIAANVFSNVTLSCLVDKTVTALDDLLVTWNFKNQSDPLKTGGKYRIPALEPITSCRRAFKLEIINVTENDKGVYTCHQTCKDSGGDVCKDSAQFELKVHSPRQKEYSPPLTKNESKCEISCRLGDGPKDEETVDPDSITPSHCSIKNGGNISRNMTWKEVNDKITPKPGLQCLVLKRGNSEKRIYFA</sequence>
<dbReference type="CDD" id="cd00096">
    <property type="entry name" value="Ig"/>
    <property type="match status" value="1"/>
</dbReference>
<dbReference type="InterPro" id="IPR013151">
    <property type="entry name" value="Immunoglobulin_dom"/>
</dbReference>
<evidence type="ECO:0000256" key="1">
    <source>
        <dbReference type="SAM" id="SignalP"/>
    </source>
</evidence>
<organism evidence="3 4">
    <name type="scientific">Acropora cervicornis</name>
    <name type="common">Staghorn coral</name>
    <dbReference type="NCBI Taxonomy" id="6130"/>
    <lineage>
        <taxon>Eukaryota</taxon>
        <taxon>Metazoa</taxon>
        <taxon>Cnidaria</taxon>
        <taxon>Anthozoa</taxon>
        <taxon>Hexacorallia</taxon>
        <taxon>Scleractinia</taxon>
        <taxon>Astrocoeniina</taxon>
        <taxon>Acroporidae</taxon>
        <taxon>Acropora</taxon>
    </lineage>
</organism>
<evidence type="ECO:0000259" key="2">
    <source>
        <dbReference type="PROSITE" id="PS50835"/>
    </source>
</evidence>